<dbReference type="InterPro" id="IPR004681">
    <property type="entry name" value="TRAP_DctM"/>
</dbReference>
<keyword evidence="7" id="KW-0813">Transport</keyword>
<feature type="transmembrane region" description="Helical" evidence="7">
    <location>
        <begin position="234"/>
        <end position="254"/>
    </location>
</feature>
<keyword evidence="4 7" id="KW-0812">Transmembrane</keyword>
<comment type="subunit">
    <text evidence="7">The complex comprises the extracytoplasmic solute receptor protein and the two transmembrane proteins.</text>
</comment>
<name>A0ABR9X5P7_9RHOB</name>
<evidence type="ECO:0000256" key="2">
    <source>
        <dbReference type="ARBA" id="ARBA00022475"/>
    </source>
</evidence>
<keyword evidence="10" id="KW-1185">Reference proteome</keyword>
<dbReference type="NCBIfam" id="TIGR00786">
    <property type="entry name" value="dctM"/>
    <property type="match status" value="1"/>
</dbReference>
<comment type="function">
    <text evidence="7">Part of the tripartite ATP-independent periplasmic (TRAP) transport system.</text>
</comment>
<feature type="transmembrane region" description="Helical" evidence="7">
    <location>
        <begin position="149"/>
        <end position="172"/>
    </location>
</feature>
<reference evidence="9 10" key="1">
    <citation type="journal article" date="2021" name="Int. J. Syst. Evol. Microbiol.">
        <title>Salipiger mangrovisoli sp. nov., isolated from mangrove soil and the proposal for the reclassification of Paraphaeobacter pallidus as Salipiger pallidus comb. nov.</title>
        <authorList>
            <person name="Du J."/>
            <person name="Liu Y."/>
            <person name="Pei T."/>
            <person name="Deng M.R."/>
            <person name="Zhu H."/>
        </authorList>
    </citation>
    <scope>NUCLEOTIDE SEQUENCE [LARGE SCALE GENOMIC DNA]</scope>
    <source>
        <strain evidence="9 10">6D45A</strain>
    </source>
</reference>
<feature type="transmembrane region" description="Helical" evidence="7">
    <location>
        <begin position="184"/>
        <end position="205"/>
    </location>
</feature>
<accession>A0ABR9X5P7</accession>
<comment type="similarity">
    <text evidence="7">Belongs to the TRAP transporter large permease family.</text>
</comment>
<organism evidence="9 10">
    <name type="scientific">Salipiger mangrovisoli</name>
    <dbReference type="NCBI Taxonomy" id="2865933"/>
    <lineage>
        <taxon>Bacteria</taxon>
        <taxon>Pseudomonadati</taxon>
        <taxon>Pseudomonadota</taxon>
        <taxon>Alphaproteobacteria</taxon>
        <taxon>Rhodobacterales</taxon>
        <taxon>Roseobacteraceae</taxon>
        <taxon>Salipiger</taxon>
    </lineage>
</organism>
<evidence type="ECO:0000256" key="6">
    <source>
        <dbReference type="ARBA" id="ARBA00023136"/>
    </source>
</evidence>
<feature type="transmembrane region" description="Helical" evidence="7">
    <location>
        <begin position="291"/>
        <end position="312"/>
    </location>
</feature>
<feature type="transmembrane region" description="Helical" evidence="7">
    <location>
        <begin position="12"/>
        <end position="45"/>
    </location>
</feature>
<dbReference type="PANTHER" id="PTHR33362:SF7">
    <property type="entry name" value="SLL1103 PROTEIN"/>
    <property type="match status" value="1"/>
</dbReference>
<evidence type="ECO:0000313" key="10">
    <source>
        <dbReference type="Proteomes" id="UP000607796"/>
    </source>
</evidence>
<dbReference type="InterPro" id="IPR010656">
    <property type="entry name" value="DctM"/>
</dbReference>
<evidence type="ECO:0000313" key="9">
    <source>
        <dbReference type="EMBL" id="MBE9638771.1"/>
    </source>
</evidence>
<feature type="transmembrane region" description="Helical" evidence="7">
    <location>
        <begin position="104"/>
        <end position="137"/>
    </location>
</feature>
<protein>
    <recommendedName>
        <fullName evidence="7">TRAP transporter large permease protein</fullName>
    </recommendedName>
</protein>
<dbReference type="Pfam" id="PF06808">
    <property type="entry name" value="DctM"/>
    <property type="match status" value="1"/>
</dbReference>
<dbReference type="PANTHER" id="PTHR33362">
    <property type="entry name" value="SIALIC ACID TRAP TRANSPORTER PERMEASE PROTEIN SIAT-RELATED"/>
    <property type="match status" value="1"/>
</dbReference>
<feature type="transmembrane region" description="Helical" evidence="7">
    <location>
        <begin position="429"/>
        <end position="450"/>
    </location>
</feature>
<comment type="subcellular location">
    <subcellularLocation>
        <location evidence="1 7">Cell inner membrane</location>
        <topology evidence="1 7">Multi-pass membrane protein</topology>
    </subcellularLocation>
</comment>
<evidence type="ECO:0000256" key="3">
    <source>
        <dbReference type="ARBA" id="ARBA00022519"/>
    </source>
</evidence>
<keyword evidence="3 7" id="KW-0997">Cell inner membrane</keyword>
<evidence type="ECO:0000256" key="4">
    <source>
        <dbReference type="ARBA" id="ARBA00022692"/>
    </source>
</evidence>
<sequence length="456" mass="48642">MTDFLAEILPLGMFVVLVLGMFSGAPVAVVLMGVSLIFGLLAIALGEMRLVHLSLIPSRVYSGTMENAVLIAAPMFILMGVLLEKTRVAEDLLITLQRLLRRVPGGLALAVTLMGTILAAATGIIGASIVMLTSMALPTMIQRGYDKGLAAGTIASAGTLGILIPPSIMLVFMGNLLSISLARLFVAALVPGLMLSALYILYIVVRTTLQPSLAPRQPAEPPAAESPGLFRETMVSVLAPLVLILSVLGTILGGIATPTEASGIGVAAALLLGLLRGRLTMPVLNSALSSSVLSLAMLFFIFVGATSFSYVFRKVGGEEFILELAHALPMGNWGLLISMMVMIFAMGFFFDWIEITLIMLPIFAPIVKTLDLGGHLPQEEMIYWVAIMVTINLQTSFLTPPFGFALFYLKGASGGLLAMRDIYRGVVPFVLLQIFALGLVMTFPELAMWLPNNLLE</sequence>
<feature type="transmembrane region" description="Helical" evidence="7">
    <location>
        <begin position="261"/>
        <end position="279"/>
    </location>
</feature>
<feature type="domain" description="TRAP C4-dicarboxylate transport system permease DctM subunit" evidence="8">
    <location>
        <begin position="14"/>
        <end position="446"/>
    </location>
</feature>
<feature type="transmembrane region" description="Helical" evidence="7">
    <location>
        <begin position="333"/>
        <end position="362"/>
    </location>
</feature>
<comment type="caution">
    <text evidence="9">The sequence shown here is derived from an EMBL/GenBank/DDBJ whole genome shotgun (WGS) entry which is preliminary data.</text>
</comment>
<feature type="transmembrane region" description="Helical" evidence="7">
    <location>
        <begin position="65"/>
        <end position="83"/>
    </location>
</feature>
<dbReference type="Proteomes" id="UP000607796">
    <property type="component" value="Unassembled WGS sequence"/>
</dbReference>
<keyword evidence="6 7" id="KW-0472">Membrane</keyword>
<evidence type="ECO:0000259" key="8">
    <source>
        <dbReference type="Pfam" id="PF06808"/>
    </source>
</evidence>
<feature type="transmembrane region" description="Helical" evidence="7">
    <location>
        <begin position="382"/>
        <end position="409"/>
    </location>
</feature>
<proteinExistence type="inferred from homology"/>
<keyword evidence="5 7" id="KW-1133">Transmembrane helix</keyword>
<gene>
    <name evidence="9" type="ORF">IQ782_18090</name>
</gene>
<keyword evidence="2" id="KW-1003">Cell membrane</keyword>
<evidence type="ECO:0000256" key="1">
    <source>
        <dbReference type="ARBA" id="ARBA00004429"/>
    </source>
</evidence>
<evidence type="ECO:0000256" key="7">
    <source>
        <dbReference type="RuleBase" id="RU369079"/>
    </source>
</evidence>
<evidence type="ECO:0000256" key="5">
    <source>
        <dbReference type="ARBA" id="ARBA00022989"/>
    </source>
</evidence>
<dbReference type="EMBL" id="JADFFK010000014">
    <property type="protein sequence ID" value="MBE9638771.1"/>
    <property type="molecule type" value="Genomic_DNA"/>
</dbReference>